<feature type="transmembrane region" description="Helical" evidence="12">
    <location>
        <begin position="199"/>
        <end position="217"/>
    </location>
</feature>
<comment type="similarity">
    <text evidence="3">Belongs to the PIGV family.</text>
</comment>
<evidence type="ECO:0000256" key="11">
    <source>
        <dbReference type="SAM" id="MobiDB-lite"/>
    </source>
</evidence>
<organism evidence="15 16">
    <name type="scientific">Aristolochia fimbriata</name>
    <name type="common">White veined hardy Dutchman's pipe vine</name>
    <dbReference type="NCBI Taxonomy" id="158543"/>
    <lineage>
        <taxon>Eukaryota</taxon>
        <taxon>Viridiplantae</taxon>
        <taxon>Streptophyta</taxon>
        <taxon>Embryophyta</taxon>
        <taxon>Tracheophyta</taxon>
        <taxon>Spermatophyta</taxon>
        <taxon>Magnoliopsida</taxon>
        <taxon>Magnoliidae</taxon>
        <taxon>Piperales</taxon>
        <taxon>Aristolochiaceae</taxon>
        <taxon>Aristolochia</taxon>
    </lineage>
</organism>
<dbReference type="PANTHER" id="PTHR12468:SF2">
    <property type="entry name" value="GPI MANNOSYLTRANSFERASE 2"/>
    <property type="match status" value="1"/>
</dbReference>
<dbReference type="Gene3D" id="6.10.140.1790">
    <property type="match status" value="1"/>
</dbReference>
<dbReference type="Pfam" id="PF22675">
    <property type="entry name" value="KH-I_KHDC4-BBP"/>
    <property type="match status" value="1"/>
</dbReference>
<evidence type="ECO:0000256" key="1">
    <source>
        <dbReference type="ARBA" id="ARBA00004477"/>
    </source>
</evidence>
<evidence type="ECO:0000256" key="9">
    <source>
        <dbReference type="ARBA" id="ARBA00022989"/>
    </source>
</evidence>
<keyword evidence="7 12" id="KW-0812">Transmembrane</keyword>
<proteinExistence type="inferred from homology"/>
<feature type="transmembrane region" description="Helical" evidence="12">
    <location>
        <begin position="433"/>
        <end position="455"/>
    </location>
</feature>
<dbReference type="PANTHER" id="PTHR12468">
    <property type="entry name" value="GPI MANNOSYLTRANSFERASE 2"/>
    <property type="match status" value="1"/>
</dbReference>
<feature type="transmembrane region" description="Helical" evidence="12">
    <location>
        <begin position="132"/>
        <end position="154"/>
    </location>
</feature>
<dbReference type="SUPFAM" id="SSF54791">
    <property type="entry name" value="Eukaryotic type KH-domain (KH-domain type I)"/>
    <property type="match status" value="1"/>
</dbReference>
<dbReference type="GO" id="GO:0000009">
    <property type="term" value="F:alpha-1,6-mannosyltransferase activity"/>
    <property type="evidence" value="ECO:0007669"/>
    <property type="project" value="InterPro"/>
</dbReference>
<dbReference type="Proteomes" id="UP000825729">
    <property type="component" value="Unassembled WGS sequence"/>
</dbReference>
<feature type="region of interest" description="Disordered" evidence="11">
    <location>
        <begin position="599"/>
        <end position="637"/>
    </location>
</feature>
<evidence type="ECO:0000256" key="6">
    <source>
        <dbReference type="ARBA" id="ARBA00022679"/>
    </source>
</evidence>
<evidence type="ECO:0000313" key="16">
    <source>
        <dbReference type="Proteomes" id="UP000825729"/>
    </source>
</evidence>
<feature type="domain" description="Splicing factor 1 helix-hairpin" evidence="13">
    <location>
        <begin position="562"/>
        <end position="662"/>
    </location>
</feature>
<protein>
    <recommendedName>
        <fullName evidence="17">GPI mannosyltransferase 2</fullName>
    </recommendedName>
</protein>
<dbReference type="GO" id="GO:0005789">
    <property type="term" value="C:endoplasmic reticulum membrane"/>
    <property type="evidence" value="ECO:0007669"/>
    <property type="project" value="UniProtKB-SubCell"/>
</dbReference>
<comment type="pathway">
    <text evidence="2">Glycolipid biosynthesis; glycosylphosphatidylinositol-anchor biosynthesis.</text>
</comment>
<sequence length="1329" mass="143288">MTKVRTTSISRTIPSDHRRILRIAVVSRVVTLGLIFLFRSLASPYDTSASINPNCLSENNTGGSQPEVVLLPRIASALESSVVWDGVYFVRIAQCGYEYEQTYAFLPLLPFCIRLLSRSVFVPLVPVVGYRAVLALSGHVISNVAFAFAALYLYRLSLLVLEDSEAAYRASIFFCFNPASIFYSSVYSESLYSLGSFGGIYHLLTGANSIAVLMFALSGSARSNGVLNAGYFCFKALHQAYDAILKNSPYLAFRGIILSALQTLCVFVPFIAFQAYGYFNICLGGPNELQPWCKATVPLLYDYIQSHYWGVGFLRYFQLKQLPNFLLASPMLFFSSCAFVKYLKLRPEVVFSLGFRASQNEKEQASVFYSVGTDWGSIGSQISKERSSITLRDTESIQRRKQKINQEISETSGNSLRVCSNVHSPAAQGYASILILPFVLHLAFMSAVAFLVMHVQVATRFLSSSPPIYWFLSYLMASSGKARRWTYLIWTAVSEMAMKVDQTPAVTVSPSSTVSTSSSKISMFGKKSGFVIPKNKLSGSLVPVFRGSKKLEGGSSSKKDAKQVHRKTKWGLDLTQDTTVKRGRILAYQTRVEQITKQLKSGTEVGDGLDSRSPVHSADDGSYNQQNSNQQQNSEQLELERREAIGEILRLNPNYKAPPDYKPVLKEARVPVPLKAYPGYNFLGVFLSPESSTQKRLEEETGAKIRVVGKKADMLEEREITSADKNDTRDGYQELYVQVSADTFEKVDAAVALIELLVTPVSGNSNTAETSSTSECGDNVRQDDQNVTSGFLVPVASGNPGLMQPMVGFAQSAPLQLQLQPYPSPWAPSGQFQPHMPAVPPPNSGLANPHFAPSAANVYSPPYFGARPLTSVGIQSASVTASPFGPGRQPSVHGLQYPMSQAIPPQSPSMPRTQAPPAYPSLPGPPTSNVHPQFSAPPSIAIPTASDVRPTVNSMPQPMSSASPGPASVANLPAWIGASPTTTHVRPSNVVQAGPNLMPPLRPLTDPHSIMPTNTVSKVSSVVPPTTPPMNRPVGPLLPPAPPQNVGGSLSLVSALQPANVPTIASSTAMSQAPSPTFSQPPRSVNTQPRVLGQAPNVSGSALPLSRPMLVQTPGHILPPSPHPISGNLPSFSPVKPSIANPLTIQPMQSPKPPGPGSSDFTFQPLKPQPLPSQTSLRPSNQPRPPNTHPGQQQPLVRPLPPQTSPFQSAMSNLTTPLNMTGFLRPSANPVGRAPAGPMVPLGPPSRLPAFQNPASLATQMRPTGFMSGPRTNNLVGALPVRPGGSNAIRDMNNIIQNQQPGRNLTFPGSTMASNQSGGNQIYDPFSPT</sequence>
<dbReference type="GO" id="GO:0006506">
    <property type="term" value="P:GPI anchor biosynthetic process"/>
    <property type="evidence" value="ECO:0007669"/>
    <property type="project" value="UniProtKB-KW"/>
</dbReference>
<name>A0AAV7F986_ARIFI</name>
<evidence type="ECO:0000313" key="15">
    <source>
        <dbReference type="EMBL" id="KAG9457730.1"/>
    </source>
</evidence>
<dbReference type="Pfam" id="PF04188">
    <property type="entry name" value="Mannosyl_trans2"/>
    <property type="match status" value="1"/>
</dbReference>
<feature type="transmembrane region" description="Helical" evidence="12">
    <location>
        <begin position="166"/>
        <end position="187"/>
    </location>
</feature>
<evidence type="ECO:0000256" key="8">
    <source>
        <dbReference type="ARBA" id="ARBA00022824"/>
    </source>
</evidence>
<feature type="region of interest" description="Disordered" evidence="11">
    <location>
        <begin position="901"/>
        <end position="920"/>
    </location>
</feature>
<keyword evidence="6" id="KW-0808">Transferase</keyword>
<feature type="transmembrane region" description="Helical" evidence="12">
    <location>
        <begin position="256"/>
        <end position="279"/>
    </location>
</feature>
<comment type="caution">
    <text evidence="15">The sequence shown here is derived from an EMBL/GenBank/DDBJ whole genome shotgun (WGS) entry which is preliminary data.</text>
</comment>
<feature type="region of interest" description="Disordered" evidence="11">
    <location>
        <begin position="1114"/>
        <end position="1210"/>
    </location>
</feature>
<evidence type="ECO:0000259" key="13">
    <source>
        <dbReference type="Pfam" id="PF16275"/>
    </source>
</evidence>
<feature type="region of interest" description="Disordered" evidence="11">
    <location>
        <begin position="1299"/>
        <end position="1329"/>
    </location>
</feature>
<keyword evidence="10 12" id="KW-0472">Membrane</keyword>
<keyword evidence="4" id="KW-0337">GPI-anchor biosynthesis</keyword>
<evidence type="ECO:0008006" key="17">
    <source>
        <dbReference type="Google" id="ProtNLM"/>
    </source>
</evidence>
<dbReference type="GO" id="GO:0003723">
    <property type="term" value="F:RNA binding"/>
    <property type="evidence" value="ECO:0007669"/>
    <property type="project" value="InterPro"/>
</dbReference>
<evidence type="ECO:0000256" key="3">
    <source>
        <dbReference type="ARBA" id="ARBA00008698"/>
    </source>
</evidence>
<feature type="transmembrane region" description="Helical" evidence="12">
    <location>
        <begin position="20"/>
        <end position="38"/>
    </location>
</feature>
<dbReference type="EMBL" id="JAINDJ010000002">
    <property type="protein sequence ID" value="KAG9457730.1"/>
    <property type="molecule type" value="Genomic_DNA"/>
</dbReference>
<keyword evidence="5" id="KW-0328">Glycosyltransferase</keyword>
<dbReference type="GO" id="GO:0004376">
    <property type="term" value="F:GPI mannosyltransferase activity"/>
    <property type="evidence" value="ECO:0007669"/>
    <property type="project" value="InterPro"/>
</dbReference>
<keyword evidence="9 12" id="KW-1133">Transmembrane helix</keyword>
<feature type="compositionally biased region" description="Polar residues" evidence="11">
    <location>
        <begin position="1068"/>
        <end position="1089"/>
    </location>
</feature>
<accession>A0AAV7F986</accession>
<feature type="region of interest" description="Disordered" evidence="11">
    <location>
        <begin position="1068"/>
        <end position="1100"/>
    </location>
</feature>
<evidence type="ECO:0000256" key="4">
    <source>
        <dbReference type="ARBA" id="ARBA00022502"/>
    </source>
</evidence>
<dbReference type="InterPro" id="IPR055256">
    <property type="entry name" value="KH_1_KHDC4/BBP-like"/>
</dbReference>
<feature type="transmembrane region" description="Helical" evidence="12">
    <location>
        <begin position="325"/>
        <end position="343"/>
    </location>
</feature>
<dbReference type="InterPro" id="IPR047086">
    <property type="entry name" value="SF1-HH_sf"/>
</dbReference>
<evidence type="ECO:0000256" key="12">
    <source>
        <dbReference type="SAM" id="Phobius"/>
    </source>
</evidence>
<dbReference type="InterPro" id="IPR036612">
    <property type="entry name" value="KH_dom_type_1_sf"/>
</dbReference>
<keyword evidence="16" id="KW-1185">Reference proteome</keyword>
<dbReference type="InterPro" id="IPR032570">
    <property type="entry name" value="SF1-HH"/>
</dbReference>
<keyword evidence="8" id="KW-0256">Endoplasmic reticulum</keyword>
<feature type="domain" description="KHDC4/BBP-like KH-domain type I" evidence="14">
    <location>
        <begin position="676"/>
        <end position="758"/>
    </location>
</feature>
<feature type="compositionally biased region" description="Polar residues" evidence="11">
    <location>
        <begin position="1299"/>
        <end position="1320"/>
    </location>
</feature>
<dbReference type="GO" id="GO:0031501">
    <property type="term" value="C:mannosyltransferase complex"/>
    <property type="evidence" value="ECO:0007669"/>
    <property type="project" value="TreeGrafter"/>
</dbReference>
<evidence type="ECO:0000256" key="10">
    <source>
        <dbReference type="ARBA" id="ARBA00023136"/>
    </source>
</evidence>
<dbReference type="Gene3D" id="3.30.1370.10">
    <property type="entry name" value="K Homology domain, type 1"/>
    <property type="match status" value="1"/>
</dbReference>
<reference evidence="15 16" key="1">
    <citation type="submission" date="2021-07" db="EMBL/GenBank/DDBJ databases">
        <title>The Aristolochia fimbriata genome: insights into angiosperm evolution, floral development and chemical biosynthesis.</title>
        <authorList>
            <person name="Jiao Y."/>
        </authorList>
    </citation>
    <scope>NUCLEOTIDE SEQUENCE [LARGE SCALE GENOMIC DNA]</scope>
    <source>
        <strain evidence="15">IBCAS-2021</strain>
        <tissue evidence="15">Leaf</tissue>
    </source>
</reference>
<evidence type="ECO:0000259" key="14">
    <source>
        <dbReference type="Pfam" id="PF22675"/>
    </source>
</evidence>
<comment type="subcellular location">
    <subcellularLocation>
        <location evidence="1">Endoplasmic reticulum membrane</location>
        <topology evidence="1">Multi-pass membrane protein</topology>
    </subcellularLocation>
</comment>
<feature type="compositionally biased region" description="Polar residues" evidence="11">
    <location>
        <begin position="1172"/>
        <end position="1181"/>
    </location>
</feature>
<gene>
    <name evidence="15" type="ORF">H6P81_002238</name>
</gene>
<evidence type="ECO:0000256" key="2">
    <source>
        <dbReference type="ARBA" id="ARBA00004687"/>
    </source>
</evidence>
<feature type="compositionally biased region" description="Low complexity" evidence="11">
    <location>
        <begin position="624"/>
        <end position="636"/>
    </location>
</feature>
<evidence type="ECO:0000256" key="7">
    <source>
        <dbReference type="ARBA" id="ARBA00022692"/>
    </source>
</evidence>
<dbReference type="InterPro" id="IPR007315">
    <property type="entry name" value="PIG-V/Gpi18"/>
</dbReference>
<evidence type="ECO:0000256" key="5">
    <source>
        <dbReference type="ARBA" id="ARBA00022676"/>
    </source>
</evidence>
<dbReference type="Pfam" id="PF16275">
    <property type="entry name" value="SF1-HH"/>
    <property type="match status" value="1"/>
</dbReference>